<dbReference type="Pfam" id="PF05157">
    <property type="entry name" value="MshEN"/>
    <property type="match status" value="1"/>
</dbReference>
<feature type="transmembrane region" description="Helical" evidence="4">
    <location>
        <begin position="537"/>
        <end position="560"/>
    </location>
</feature>
<keyword evidence="4" id="KW-0472">Membrane</keyword>
<dbReference type="RefSeq" id="WP_325063178.1">
    <property type="nucleotide sequence ID" value="NZ_WIND01000005.1"/>
</dbReference>
<comment type="caution">
    <text evidence="7">The sequence shown here is derived from an EMBL/GenBank/DDBJ whole genome shotgun (WGS) entry which is preliminary data.</text>
</comment>
<evidence type="ECO:0000256" key="1">
    <source>
        <dbReference type="ARBA" id="ARBA00006739"/>
    </source>
</evidence>
<dbReference type="SUPFAM" id="SSF160246">
    <property type="entry name" value="EspE N-terminal domain-like"/>
    <property type="match status" value="1"/>
</dbReference>
<feature type="transmembrane region" description="Helical" evidence="4">
    <location>
        <begin position="567"/>
        <end position="589"/>
    </location>
</feature>
<dbReference type="GO" id="GO:0016757">
    <property type="term" value="F:glycosyltransferase activity"/>
    <property type="evidence" value="ECO:0007669"/>
    <property type="project" value="UniProtKB-KW"/>
</dbReference>
<feature type="transmembrane region" description="Helical" evidence="4">
    <location>
        <begin position="178"/>
        <end position="196"/>
    </location>
</feature>
<evidence type="ECO:0000259" key="5">
    <source>
        <dbReference type="Pfam" id="PF05157"/>
    </source>
</evidence>
<evidence type="ECO:0000259" key="6">
    <source>
        <dbReference type="Pfam" id="PF13632"/>
    </source>
</evidence>
<feature type="domain" description="Glycosyltransferase 2-like" evidence="6">
    <location>
        <begin position="330"/>
        <end position="520"/>
    </location>
</feature>
<name>A0A6L5YZX1_9RHOB</name>
<keyword evidence="8" id="KW-1185">Reference proteome</keyword>
<evidence type="ECO:0000256" key="4">
    <source>
        <dbReference type="SAM" id="Phobius"/>
    </source>
</evidence>
<dbReference type="SUPFAM" id="SSF53448">
    <property type="entry name" value="Nucleotide-diphospho-sugar transferases"/>
    <property type="match status" value="1"/>
</dbReference>
<comment type="similarity">
    <text evidence="1">Belongs to the glycosyltransferase 2 family.</text>
</comment>
<dbReference type="InterPro" id="IPR001173">
    <property type="entry name" value="Glyco_trans_2-like"/>
</dbReference>
<dbReference type="Proteomes" id="UP000474957">
    <property type="component" value="Unassembled WGS sequence"/>
</dbReference>
<feature type="transmembrane region" description="Helical" evidence="4">
    <location>
        <begin position="494"/>
        <end position="517"/>
    </location>
</feature>
<evidence type="ECO:0000256" key="2">
    <source>
        <dbReference type="ARBA" id="ARBA00022676"/>
    </source>
</evidence>
<accession>A0A6L5YZX1</accession>
<dbReference type="PANTHER" id="PTHR43630:SF1">
    <property type="entry name" value="POLY-BETA-1,6-N-ACETYL-D-GLUCOSAMINE SYNTHASE"/>
    <property type="match status" value="1"/>
</dbReference>
<reference evidence="7 8" key="1">
    <citation type="submission" date="2019-10" db="EMBL/GenBank/DDBJ databases">
        <title>Cognatihalovulum marinum gen. nov. sp. nov., a new member of the family Rhodobacteraceae isolated from deep seawater of the Northwest Indian Ocean.</title>
        <authorList>
            <person name="Ruan C."/>
            <person name="Wang J."/>
            <person name="Zheng X."/>
            <person name="Song L."/>
            <person name="Zhu Y."/>
            <person name="Huang Y."/>
            <person name="Lu Z."/>
            <person name="Du W."/>
            <person name="Huang L."/>
            <person name="Dai X."/>
        </authorList>
    </citation>
    <scope>NUCLEOTIDE SEQUENCE [LARGE SCALE GENOMIC DNA]</scope>
    <source>
        <strain evidence="7 8">2CG4</strain>
    </source>
</reference>
<protein>
    <submittedName>
        <fullName evidence="7">Glycosyltransferase</fullName>
    </submittedName>
</protein>
<evidence type="ECO:0000313" key="8">
    <source>
        <dbReference type="Proteomes" id="UP000474957"/>
    </source>
</evidence>
<keyword evidence="4" id="KW-0812">Transmembrane</keyword>
<keyword evidence="2" id="KW-0328">Glycosyltransferase</keyword>
<dbReference type="EMBL" id="WIND01000005">
    <property type="protein sequence ID" value="MSU89821.1"/>
    <property type="molecule type" value="Genomic_DNA"/>
</dbReference>
<keyword evidence="4" id="KW-1133">Transmembrane helix</keyword>
<evidence type="ECO:0000313" key="7">
    <source>
        <dbReference type="EMBL" id="MSU89821.1"/>
    </source>
</evidence>
<sequence length="606" mass="66610">MPRSAAAQDLDRPARAPRLGELLRAAGAVPPAAVDSALAARGIVPLGEALRRRGAVTGATIAGALAAQSRLPLADLEADPPDPVLSQGMDPRGLLRLGALPWRRQDGRLVIAIEGPDARARLLARRPALDGQVDFAVAERRAIEDAILALHGPALAEAARDRCPEAVSCRGWTRRSGAVLPVIALTLAAAALLAPLPRFLALLGWLALVNACTTALRAVALVESFRAGTDAPRRPPAGAPLPVISLLIPLFREDATLRQLIAALEASDYPRERLDAIFILEADDVATPIALARTRLPPWARVLTVPPDTLKTKPRAMNLALDFCRGDIVGIYDAEDRPEPDQLRRVAEHLAAAPPEVGCVQGYLDFYNPRQNWLARCFAVEYAIWFRVLLRGVQRLGMPLPLGGTTVFFRRRVLERVGAWDAHNVTEDADLGMRLARLGYRTEMVATTTYEEANCRPWPWVRQRSRWLKGYAMTWVTHMRAPVRLWRELGPAGFAGFQLLLLGGLTAYLATPLYWALWAGWLGFDLAVFASGPRWLWTAWFASMSLGQAVMAAVALRAVWARPRRHLIATVPLMFLYWPLGALAAWRAVTELFTRPFYWAKTDHGL</sequence>
<evidence type="ECO:0000256" key="3">
    <source>
        <dbReference type="ARBA" id="ARBA00022679"/>
    </source>
</evidence>
<proteinExistence type="inferred from homology"/>
<dbReference type="Gene3D" id="3.90.550.10">
    <property type="entry name" value="Spore Coat Polysaccharide Biosynthesis Protein SpsA, Chain A"/>
    <property type="match status" value="1"/>
</dbReference>
<dbReference type="InterPro" id="IPR007831">
    <property type="entry name" value="T2SS_GspE_N"/>
</dbReference>
<keyword evidence="3 7" id="KW-0808">Transferase</keyword>
<dbReference type="Pfam" id="PF13632">
    <property type="entry name" value="Glyco_trans_2_3"/>
    <property type="match status" value="1"/>
</dbReference>
<feature type="domain" description="Type II secretion system protein GspE N-terminal" evidence="5">
    <location>
        <begin position="70"/>
        <end position="152"/>
    </location>
</feature>
<dbReference type="InterPro" id="IPR037257">
    <property type="entry name" value="T2SS_E_N_sf"/>
</dbReference>
<dbReference type="AlphaFoldDB" id="A0A6L5YZX1"/>
<dbReference type="PANTHER" id="PTHR43630">
    <property type="entry name" value="POLY-BETA-1,6-N-ACETYL-D-GLUCOSAMINE SYNTHASE"/>
    <property type="match status" value="1"/>
</dbReference>
<dbReference type="InterPro" id="IPR029044">
    <property type="entry name" value="Nucleotide-diphossugar_trans"/>
</dbReference>
<feature type="transmembrane region" description="Helical" evidence="4">
    <location>
        <begin position="202"/>
        <end position="225"/>
    </location>
</feature>
<organism evidence="7 8">
    <name type="scientific">Halovulum marinum</name>
    <dbReference type="NCBI Taxonomy" id="2662447"/>
    <lineage>
        <taxon>Bacteria</taxon>
        <taxon>Pseudomonadati</taxon>
        <taxon>Pseudomonadota</taxon>
        <taxon>Alphaproteobacteria</taxon>
        <taxon>Rhodobacterales</taxon>
        <taxon>Paracoccaceae</taxon>
        <taxon>Halovulum</taxon>
    </lineage>
</organism>
<gene>
    <name evidence="7" type="ORF">GE300_09360</name>
</gene>